<dbReference type="Gene3D" id="1.10.3720.10">
    <property type="entry name" value="MetI-like"/>
    <property type="match status" value="1"/>
</dbReference>
<keyword evidence="4 7" id="KW-0812">Transmembrane</keyword>
<keyword evidence="3" id="KW-1003">Cell membrane</keyword>
<evidence type="ECO:0000256" key="5">
    <source>
        <dbReference type="ARBA" id="ARBA00022989"/>
    </source>
</evidence>
<comment type="similarity">
    <text evidence="7">Belongs to the binding-protein-dependent transport system permease family.</text>
</comment>
<feature type="transmembrane region" description="Helical" evidence="7">
    <location>
        <begin position="124"/>
        <end position="148"/>
    </location>
</feature>
<dbReference type="InterPro" id="IPR050366">
    <property type="entry name" value="BP-dependent_transpt_permease"/>
</dbReference>
<dbReference type="PANTHER" id="PTHR43386:SF1">
    <property type="entry name" value="D,D-DIPEPTIDE TRANSPORT SYSTEM PERMEASE PROTEIN DDPC-RELATED"/>
    <property type="match status" value="1"/>
</dbReference>
<dbReference type="RefSeq" id="WP_147049357.1">
    <property type="nucleotide sequence ID" value="NZ_BKAH01000001.1"/>
</dbReference>
<proteinExistence type="inferred from homology"/>
<reference evidence="9 10" key="1">
    <citation type="submission" date="2019-08" db="EMBL/GenBank/DDBJ databases">
        <authorList>
            <person name="Dong K."/>
        </authorList>
    </citation>
    <scope>NUCLEOTIDE SEQUENCE [LARGE SCALE GENOMIC DNA]</scope>
    <source>
        <strain evidence="9 10">K-1</strain>
    </source>
</reference>
<feature type="domain" description="ABC transmembrane type-1" evidence="8">
    <location>
        <begin position="124"/>
        <end position="310"/>
    </location>
</feature>
<protein>
    <submittedName>
        <fullName evidence="9">ABC transporter permease</fullName>
    </submittedName>
</protein>
<dbReference type="InterPro" id="IPR035906">
    <property type="entry name" value="MetI-like_sf"/>
</dbReference>
<comment type="subcellular location">
    <subcellularLocation>
        <location evidence="1 7">Cell membrane</location>
        <topology evidence="1 7">Multi-pass membrane protein</topology>
    </subcellularLocation>
</comment>
<keyword evidence="10" id="KW-1185">Reference proteome</keyword>
<dbReference type="PANTHER" id="PTHR43386">
    <property type="entry name" value="OLIGOPEPTIDE TRANSPORT SYSTEM PERMEASE PROTEIN APPC"/>
    <property type="match status" value="1"/>
</dbReference>
<evidence type="ECO:0000256" key="1">
    <source>
        <dbReference type="ARBA" id="ARBA00004651"/>
    </source>
</evidence>
<name>A0A5C8I7H2_9MICO</name>
<dbReference type="SUPFAM" id="SSF161098">
    <property type="entry name" value="MetI-like"/>
    <property type="match status" value="1"/>
</dbReference>
<dbReference type="Pfam" id="PF00528">
    <property type="entry name" value="BPD_transp_1"/>
    <property type="match status" value="1"/>
</dbReference>
<feature type="transmembrane region" description="Helical" evidence="7">
    <location>
        <begin position="291"/>
        <end position="313"/>
    </location>
</feature>
<dbReference type="GO" id="GO:0055085">
    <property type="term" value="P:transmembrane transport"/>
    <property type="evidence" value="ECO:0007669"/>
    <property type="project" value="InterPro"/>
</dbReference>
<evidence type="ECO:0000256" key="7">
    <source>
        <dbReference type="RuleBase" id="RU363032"/>
    </source>
</evidence>
<keyword evidence="5 7" id="KW-1133">Transmembrane helix</keyword>
<dbReference type="OrthoDB" id="6637947at2"/>
<dbReference type="InterPro" id="IPR000515">
    <property type="entry name" value="MetI-like"/>
</dbReference>
<feature type="transmembrane region" description="Helical" evidence="7">
    <location>
        <begin position="43"/>
        <end position="65"/>
    </location>
</feature>
<dbReference type="PROSITE" id="PS50928">
    <property type="entry name" value="ABC_TM1"/>
    <property type="match status" value="1"/>
</dbReference>
<evidence type="ECO:0000256" key="6">
    <source>
        <dbReference type="ARBA" id="ARBA00023136"/>
    </source>
</evidence>
<organism evidence="9 10">
    <name type="scientific">Microbacterium saccharophilum</name>
    <dbReference type="NCBI Taxonomy" id="1213358"/>
    <lineage>
        <taxon>Bacteria</taxon>
        <taxon>Bacillati</taxon>
        <taxon>Actinomycetota</taxon>
        <taxon>Actinomycetes</taxon>
        <taxon>Micrococcales</taxon>
        <taxon>Microbacteriaceae</taxon>
        <taxon>Microbacterium</taxon>
    </lineage>
</organism>
<sequence length="363" mass="39462">MARKEPTPTSSINEVLTIEQREVEGLSQGTIVRRRFFRHRGALSAMVALGLMAILIYSSVGFDIFGLKIPGWYPHTYLDRFDVALPGGAPTWVLPFDFGAFPFGQDEIGRDIFALVMRGAQQSIIVMLLYGLVAGVLGIVIGAVAGFYRGWVDAVLMRFTDIIIIVPFLILAAVIGRATGEFGAPVLAIALGLFGWTALARLVRGEFLSLREREFVDAARVAGAANTHILFKHILPNAMGVVIVAISLLMSGAILTEAALSFLGVGVKSPDVSLGQILNQYQGAFASRPWLFWWPGLFIIAIALCVNFIGDGLRDAFDPRQRRMPGKKGPYRQVFDKVFRRDADAVEPDADAAEPVLGAKGRG</sequence>
<feature type="transmembrane region" description="Helical" evidence="7">
    <location>
        <begin position="155"/>
        <end position="176"/>
    </location>
</feature>
<dbReference type="Proteomes" id="UP000321949">
    <property type="component" value="Unassembled WGS sequence"/>
</dbReference>
<comment type="caution">
    <text evidence="9">The sequence shown here is derived from an EMBL/GenBank/DDBJ whole genome shotgun (WGS) entry which is preliminary data.</text>
</comment>
<evidence type="ECO:0000313" key="9">
    <source>
        <dbReference type="EMBL" id="TXK14191.1"/>
    </source>
</evidence>
<keyword evidence="2 7" id="KW-0813">Transport</keyword>
<evidence type="ECO:0000256" key="3">
    <source>
        <dbReference type="ARBA" id="ARBA00022475"/>
    </source>
</evidence>
<dbReference type="GO" id="GO:0005886">
    <property type="term" value="C:plasma membrane"/>
    <property type="evidence" value="ECO:0007669"/>
    <property type="project" value="UniProtKB-SubCell"/>
</dbReference>
<evidence type="ECO:0000313" key="10">
    <source>
        <dbReference type="Proteomes" id="UP000321949"/>
    </source>
</evidence>
<evidence type="ECO:0000256" key="2">
    <source>
        <dbReference type="ARBA" id="ARBA00022448"/>
    </source>
</evidence>
<dbReference type="AlphaFoldDB" id="A0A5C8I7H2"/>
<accession>A0A5C8I7H2</accession>
<gene>
    <name evidence="9" type="ORF">FVP74_06315</name>
</gene>
<evidence type="ECO:0000259" key="8">
    <source>
        <dbReference type="PROSITE" id="PS50928"/>
    </source>
</evidence>
<evidence type="ECO:0000256" key="4">
    <source>
        <dbReference type="ARBA" id="ARBA00022692"/>
    </source>
</evidence>
<dbReference type="CDD" id="cd06261">
    <property type="entry name" value="TM_PBP2"/>
    <property type="match status" value="1"/>
</dbReference>
<feature type="transmembrane region" description="Helical" evidence="7">
    <location>
        <begin position="238"/>
        <end position="263"/>
    </location>
</feature>
<keyword evidence="6 7" id="KW-0472">Membrane</keyword>
<feature type="transmembrane region" description="Helical" evidence="7">
    <location>
        <begin position="182"/>
        <end position="203"/>
    </location>
</feature>
<dbReference type="EMBL" id="VRSX01000002">
    <property type="protein sequence ID" value="TXK14191.1"/>
    <property type="molecule type" value="Genomic_DNA"/>
</dbReference>